<dbReference type="RefSeq" id="WP_282760660.1">
    <property type="nucleotide sequence ID" value="NZ_JASCTH010000009.1"/>
</dbReference>
<evidence type="ECO:0000313" key="3">
    <source>
        <dbReference type="EMBL" id="MDI6100072.1"/>
    </source>
</evidence>
<dbReference type="Gene3D" id="3.30.2140.10">
    <property type="entry name" value="Arylamine N-acetyltransferase"/>
    <property type="match status" value="1"/>
</dbReference>
<gene>
    <name evidence="3" type="ORF">QLQ12_15830</name>
</gene>
<dbReference type="SUPFAM" id="SSF54001">
    <property type="entry name" value="Cysteine proteinases"/>
    <property type="match status" value="1"/>
</dbReference>
<dbReference type="EMBL" id="JASCTH010000009">
    <property type="protein sequence ID" value="MDI6100072.1"/>
    <property type="molecule type" value="Genomic_DNA"/>
</dbReference>
<dbReference type="PRINTS" id="PR01543">
    <property type="entry name" value="ANATRNSFRASE"/>
</dbReference>
<dbReference type="PANTHER" id="PTHR11786:SF0">
    <property type="entry name" value="ARYLAMINE N-ACETYLTRANSFERASE 4-RELATED"/>
    <property type="match status" value="1"/>
</dbReference>
<dbReference type="PANTHER" id="PTHR11786">
    <property type="entry name" value="N-HYDROXYARYLAMINE O-ACETYLTRANSFERASE"/>
    <property type="match status" value="1"/>
</dbReference>
<evidence type="ECO:0000256" key="1">
    <source>
        <dbReference type="ARBA" id="ARBA00006547"/>
    </source>
</evidence>
<protein>
    <submittedName>
        <fullName evidence="3">Arylamine N-acetyltransferase</fullName>
    </submittedName>
</protein>
<dbReference type="Proteomes" id="UP001241758">
    <property type="component" value="Unassembled WGS sequence"/>
</dbReference>
<name>A0ABT6WK24_9ACTN</name>
<evidence type="ECO:0000313" key="4">
    <source>
        <dbReference type="Proteomes" id="UP001241758"/>
    </source>
</evidence>
<dbReference type="Gene3D" id="2.40.128.150">
    <property type="entry name" value="Cysteine proteinases"/>
    <property type="match status" value="1"/>
</dbReference>
<accession>A0ABT6WK24</accession>
<dbReference type="Pfam" id="PF00797">
    <property type="entry name" value="Acetyltransf_2"/>
    <property type="match status" value="1"/>
</dbReference>
<sequence length="260" mass="28534">MDVNAYLDRIGAPRTGPADAARLRALHHAHLTAVPFENLDIHLGARISLTAEDLFDKIVRRARGGFCYELNGLFALLLEELGYTVTRLAARVFGAERLGPPYDHLALLVSPARAHDQRWLVDVGFGDHSIGPLDFTSRAGQDDPGGRFLLVDTPDGDVDILRDGKPQYRLELRPRVLDDFAATCWYQQTAPESPFTAKTVCTRLTSGGRITISDRTLIVTAADGRAETPLATGEALRAAYRDHFGVRLDPDAAFRPPPPL</sequence>
<dbReference type="InterPro" id="IPR038765">
    <property type="entry name" value="Papain-like_cys_pep_sf"/>
</dbReference>
<comment type="similarity">
    <text evidence="1 2">Belongs to the arylamine N-acetyltransferase family.</text>
</comment>
<proteinExistence type="inferred from homology"/>
<organism evidence="3 4">
    <name type="scientific">Actinoplanes sandaracinus</name>
    <dbReference type="NCBI Taxonomy" id="3045177"/>
    <lineage>
        <taxon>Bacteria</taxon>
        <taxon>Bacillati</taxon>
        <taxon>Actinomycetota</taxon>
        <taxon>Actinomycetes</taxon>
        <taxon>Micromonosporales</taxon>
        <taxon>Micromonosporaceae</taxon>
        <taxon>Actinoplanes</taxon>
    </lineage>
</organism>
<reference evidence="3 4" key="1">
    <citation type="submission" date="2023-05" db="EMBL/GenBank/DDBJ databases">
        <title>Actinoplanes sp. NEAU-A12 genome sequencing.</title>
        <authorList>
            <person name="Wang Z.-S."/>
        </authorList>
    </citation>
    <scope>NUCLEOTIDE SEQUENCE [LARGE SCALE GENOMIC DNA]</scope>
    <source>
        <strain evidence="3 4">NEAU-A12</strain>
    </source>
</reference>
<dbReference type="InterPro" id="IPR001447">
    <property type="entry name" value="Arylamine_N-AcTrfase"/>
</dbReference>
<evidence type="ECO:0000256" key="2">
    <source>
        <dbReference type="RuleBase" id="RU003452"/>
    </source>
</evidence>
<keyword evidence="4" id="KW-1185">Reference proteome</keyword>
<comment type="caution">
    <text evidence="3">The sequence shown here is derived from an EMBL/GenBank/DDBJ whole genome shotgun (WGS) entry which is preliminary data.</text>
</comment>